<dbReference type="InterPro" id="IPR007711">
    <property type="entry name" value="HigB-1"/>
</dbReference>
<gene>
    <name evidence="1" type="ORF">BST20_18065</name>
</gene>
<dbReference type="Pfam" id="PF05015">
    <property type="entry name" value="HigB-like_toxin"/>
    <property type="match status" value="1"/>
</dbReference>
<dbReference type="EMBL" id="MVHM01000012">
    <property type="protein sequence ID" value="ORA35489.1"/>
    <property type="molecule type" value="Genomic_DNA"/>
</dbReference>
<dbReference type="InterPro" id="IPR035093">
    <property type="entry name" value="RelE/ParE_toxin_dom_sf"/>
</dbReference>
<name>A0AA91RH90_9MYCO</name>
<sequence>MIRSFKDRDSEKVWNLTFAKCFSKETAKKAREKMQLIDAAENLNDLRVPPGNRLEKLAGDSEGQHSIRVNDQWRVCFVWANDGAEQVELTDYH</sequence>
<dbReference type="Proteomes" id="UP000192441">
    <property type="component" value="Unassembled WGS sequence"/>
</dbReference>
<accession>A0AA91RH90</accession>
<protein>
    <submittedName>
        <fullName evidence="1">Plasmid maintenance system killer protein</fullName>
    </submittedName>
</protein>
<dbReference type="PANTHER" id="PTHR40266">
    <property type="entry name" value="TOXIN HIGB-1"/>
    <property type="match status" value="1"/>
</dbReference>
<reference evidence="1 2" key="1">
    <citation type="submission" date="2016-12" db="EMBL/GenBank/DDBJ databases">
        <title>The new phylogeny of genus Mycobacterium.</title>
        <authorList>
            <person name="Tortoli E."/>
            <person name="Trovato A."/>
            <person name="Cirillo D.M."/>
        </authorList>
    </citation>
    <scope>NUCLEOTIDE SEQUENCE [LARGE SCALE GENOMIC DNA]</scope>
    <source>
        <strain evidence="1 2">DSM 44624</strain>
    </source>
</reference>
<dbReference type="Gene3D" id="3.30.2310.20">
    <property type="entry name" value="RelE-like"/>
    <property type="match status" value="1"/>
</dbReference>
<dbReference type="SUPFAM" id="SSF143011">
    <property type="entry name" value="RelE-like"/>
    <property type="match status" value="1"/>
</dbReference>
<proteinExistence type="predicted"/>
<dbReference type="RefSeq" id="WP_083132763.1">
    <property type="nucleotide sequence ID" value="NZ_AP022607.1"/>
</dbReference>
<dbReference type="PANTHER" id="PTHR40266:SF2">
    <property type="entry name" value="TOXIN HIGB-1"/>
    <property type="match status" value="1"/>
</dbReference>
<comment type="caution">
    <text evidence="1">The sequence shown here is derived from an EMBL/GenBank/DDBJ whole genome shotgun (WGS) entry which is preliminary data.</text>
</comment>
<dbReference type="AlphaFoldDB" id="A0AA91RH90"/>
<organism evidence="1 2">
    <name type="scientific">Mycobacterium branderi</name>
    <dbReference type="NCBI Taxonomy" id="43348"/>
    <lineage>
        <taxon>Bacteria</taxon>
        <taxon>Bacillati</taxon>
        <taxon>Actinomycetota</taxon>
        <taxon>Actinomycetes</taxon>
        <taxon>Mycobacteriales</taxon>
        <taxon>Mycobacteriaceae</taxon>
        <taxon>Mycobacterium</taxon>
    </lineage>
</organism>
<evidence type="ECO:0000313" key="1">
    <source>
        <dbReference type="EMBL" id="ORA35489.1"/>
    </source>
</evidence>
<evidence type="ECO:0000313" key="2">
    <source>
        <dbReference type="Proteomes" id="UP000192441"/>
    </source>
</evidence>